<sequence length="161" mass="17486">MQYVSLANYPLPLPLLPPHRNEISATLDAQLIDAVESGREVDVKKLIEAGASPDARKRVTLTAKVQDGLPDPSPQQRFIFLVAICVFAAVIDIRIIGIKRARAILAPLRLQNPDLYNQLIWSSVPEAAAAVPTQDLYHGDTVDPSLLVRMAVGRVSISTTG</sequence>
<reference evidence="2 3" key="1">
    <citation type="journal article" date="2015" name="Genome Biol. Evol.">
        <title>Phylogenomic analyses indicate that early fungi evolved digesting cell walls of algal ancestors of land plants.</title>
        <authorList>
            <person name="Chang Y."/>
            <person name="Wang S."/>
            <person name="Sekimoto S."/>
            <person name="Aerts A.L."/>
            <person name="Choi C."/>
            <person name="Clum A."/>
            <person name="LaButti K.M."/>
            <person name="Lindquist E.A."/>
            <person name="Yee Ngan C."/>
            <person name="Ohm R.A."/>
            <person name="Salamov A.A."/>
            <person name="Grigoriev I.V."/>
            <person name="Spatafora J.W."/>
            <person name="Berbee M.L."/>
        </authorList>
    </citation>
    <scope>NUCLEOTIDE SEQUENCE [LARGE SCALE GENOMIC DNA]</scope>
    <source>
        <strain evidence="2 3">JEL478</strain>
    </source>
</reference>
<protein>
    <submittedName>
        <fullName evidence="2">Uncharacterized protein</fullName>
    </submittedName>
</protein>
<dbReference type="EMBL" id="KQ965832">
    <property type="protein sequence ID" value="KXS10238.1"/>
    <property type="molecule type" value="Genomic_DNA"/>
</dbReference>
<proteinExistence type="predicted"/>
<evidence type="ECO:0000313" key="3">
    <source>
        <dbReference type="Proteomes" id="UP000070544"/>
    </source>
</evidence>
<keyword evidence="3" id="KW-1185">Reference proteome</keyword>
<feature type="transmembrane region" description="Helical" evidence="1">
    <location>
        <begin position="78"/>
        <end position="97"/>
    </location>
</feature>
<keyword evidence="1" id="KW-0812">Transmembrane</keyword>
<gene>
    <name evidence="2" type="ORF">M427DRAFT_37610</name>
</gene>
<keyword evidence="1" id="KW-1133">Transmembrane helix</keyword>
<dbReference type="Proteomes" id="UP000070544">
    <property type="component" value="Unassembled WGS sequence"/>
</dbReference>
<evidence type="ECO:0000256" key="1">
    <source>
        <dbReference type="SAM" id="Phobius"/>
    </source>
</evidence>
<name>A0A139A0U0_GONPJ</name>
<accession>A0A139A0U0</accession>
<keyword evidence="1" id="KW-0472">Membrane</keyword>
<organism evidence="2 3">
    <name type="scientific">Gonapodya prolifera (strain JEL478)</name>
    <name type="common">Monoblepharis prolifera</name>
    <dbReference type="NCBI Taxonomy" id="1344416"/>
    <lineage>
        <taxon>Eukaryota</taxon>
        <taxon>Fungi</taxon>
        <taxon>Fungi incertae sedis</taxon>
        <taxon>Chytridiomycota</taxon>
        <taxon>Chytridiomycota incertae sedis</taxon>
        <taxon>Monoblepharidomycetes</taxon>
        <taxon>Monoblepharidales</taxon>
        <taxon>Gonapodyaceae</taxon>
        <taxon>Gonapodya</taxon>
    </lineage>
</organism>
<evidence type="ECO:0000313" key="2">
    <source>
        <dbReference type="EMBL" id="KXS10238.1"/>
    </source>
</evidence>
<dbReference type="AlphaFoldDB" id="A0A139A0U0"/>
<dbReference type="OrthoDB" id="2316821at2759"/>